<evidence type="ECO:0000313" key="1">
    <source>
        <dbReference type="EMBL" id="TGK43606.1"/>
    </source>
</evidence>
<evidence type="ECO:0008006" key="3">
    <source>
        <dbReference type="Google" id="ProtNLM"/>
    </source>
</evidence>
<keyword evidence="2" id="KW-1185">Reference proteome</keyword>
<accession>A0A4R9HAN2</accession>
<reference evidence="1" key="1">
    <citation type="journal article" date="2019" name="PLoS Negl. Trop. Dis.">
        <title>Revisiting the worldwide diversity of Leptospira species in the environment.</title>
        <authorList>
            <person name="Vincent A.T."/>
            <person name="Schiettekatte O."/>
            <person name="Bourhy P."/>
            <person name="Veyrier F.J."/>
            <person name="Picardeau M."/>
        </authorList>
    </citation>
    <scope>NUCLEOTIDE SEQUENCE [LARGE SCALE GENOMIC DNA]</scope>
    <source>
        <strain evidence="1">201800301</strain>
    </source>
</reference>
<name>A0A4R9HAN2_9LEPT</name>
<dbReference type="OrthoDB" id="332801at2"/>
<dbReference type="Proteomes" id="UP000298097">
    <property type="component" value="Unassembled WGS sequence"/>
</dbReference>
<proteinExistence type="predicted"/>
<dbReference type="NCBIfam" id="NF047587">
    <property type="entry name" value="lipo_LIC11073"/>
    <property type="match status" value="1"/>
</dbReference>
<dbReference type="InterPro" id="IPR058185">
    <property type="entry name" value="LIC11073-like"/>
</dbReference>
<dbReference type="EMBL" id="RQEY01000005">
    <property type="protein sequence ID" value="TGK43606.1"/>
    <property type="molecule type" value="Genomic_DNA"/>
</dbReference>
<gene>
    <name evidence="1" type="ORF">EHO65_02910</name>
</gene>
<dbReference type="AlphaFoldDB" id="A0A4R9HAN2"/>
<organism evidence="1 2">
    <name type="scientific">Leptospira andrefontaineae</name>
    <dbReference type="NCBI Taxonomy" id="2484976"/>
    <lineage>
        <taxon>Bacteria</taxon>
        <taxon>Pseudomonadati</taxon>
        <taxon>Spirochaetota</taxon>
        <taxon>Spirochaetia</taxon>
        <taxon>Leptospirales</taxon>
        <taxon>Leptospiraceae</taxon>
        <taxon>Leptospira</taxon>
    </lineage>
</organism>
<evidence type="ECO:0000313" key="2">
    <source>
        <dbReference type="Proteomes" id="UP000298097"/>
    </source>
</evidence>
<sequence length="260" mass="28183">MRKPHFFSCKTTPRSNSILVGCKFRIQHTLKMGNLKTPAFQAVLFSVFLFFASCGTNTEVAQSPYVFITPVGVPQIFSITAKYDNIDTHKPEYDLKYYITNLEPQFVGYNLYITFAIPSAGETISSANLYLENGVQPSFPQLAIQASTSNVVTQTIENYQPFSPIQMFQKCEVYTFTLRALLNTGITSNMSTPITRCSSIYPDHCGTNTSCNPTACTVASCSTSTQALCPVGTACNPCTKGNAATGCACPAGESPPGCNL</sequence>
<comment type="caution">
    <text evidence="1">The sequence shown here is derived from an EMBL/GenBank/DDBJ whole genome shotgun (WGS) entry which is preliminary data.</text>
</comment>
<protein>
    <recommendedName>
        <fullName evidence="3">Lipoprotein</fullName>
    </recommendedName>
</protein>